<dbReference type="Proteomes" id="UP000030640">
    <property type="component" value="Unassembled WGS sequence"/>
</dbReference>
<dbReference type="GeneID" id="20037429"/>
<dbReference type="Pfam" id="PF00013">
    <property type="entry name" value="KH_1"/>
    <property type="match status" value="1"/>
</dbReference>
<name>W7AEC7_9APIC</name>
<feature type="compositionally biased region" description="Basic and acidic residues" evidence="3">
    <location>
        <begin position="218"/>
        <end position="247"/>
    </location>
</feature>
<dbReference type="InterPro" id="IPR056247">
    <property type="entry name" value="KH_DEAH11/12_2nd"/>
</dbReference>
<dbReference type="Gene3D" id="3.30.1370.10">
    <property type="entry name" value="K Homology domain, type 1"/>
    <property type="match status" value="2"/>
</dbReference>
<sequence length="994" mass="113469">MNFITRIGKKAKAAAAAVVEEKPAKENNLKENAVNDKKQAAPKATEKGEKNQKAPKNDKKITPSTEDEGAANVQLNGSVNKKENETDGKKNNASGANDSKAEQNENAPQKKKKVNKNSKKEAASPGNLNEDSMEEEKVNESLAQVKPKGAKKDEAKKVDGKKADAKKDDVKKVDGKKADTKRADATKTDVKKTDAKQTDAKQTDAKNGNAKNTDVMNDEPKKDMKKELKLKEDERKKIENDLNKKFQKFSKQDNSKNINDKMEAEVKRKSEYENLITSINTSISKLNAQTPRPTNMKMSAADVENKCKEAKLKKKKMNPKNEEEMEEVNTYINYLEEQLNITKNYESFKNFQNRLITLRKSCEEKLKENVKSLSEIKVQEKKLRFVDKIIKFKKEKHNVTIVEADITNKEFVMASDKYNQLIKPFNFINKIQSKYVVYVDKVNNNNFENKVSLFISGCREDIENFITHIKNLDLTEKNYLYMPNRTFKSMLNMHEGSFRKMEEDTNVLLHIDNDTLYYCGMKSDIERLKEIIEKANTEQSANTKNISKDIKLDSVLGRGFNKSLLKGIEAKTNTFIRMNYDSKSFEAWATIKGNKSSDVEEAEEKLNEIINGLESKFVEFDEREMFNLYKRCAYELNDIKMNLNLFVVRHDNGISLVGKGENIQKGLEILDYVKNVISAKSVKKKVTEEEAYLFNANYRNYIKAQTGAEVKIFNKTNYKELNISGNKNDIDNALQLIDELLEKRKCVHVEITEKVIAMLLSAKAHKIKEIEKDTSTSIQINKNNHVAQIYGHEENIALAKEVLQNLLQSDDKEEKYNTNNNYITVEMVVDTEHIGSIIGKKGRTINKIQEETFARKIHIDKDTKKVLIQGTPKTVEAAQKEILKILNRSKEENGQNNTYQNDRYKNFSHSLTPNRRSPYQSGSNNTRSGNRSSHRPDSAKNGVYINTNDEKAFPSLHDVSNIQSRKTKKAINQANVKRQDEQQQAAEAATADKQ</sequence>
<evidence type="ECO:0000256" key="3">
    <source>
        <dbReference type="SAM" id="MobiDB-lite"/>
    </source>
</evidence>
<dbReference type="InterPro" id="IPR004088">
    <property type="entry name" value="KH_dom_type_1"/>
</dbReference>
<dbReference type="SMART" id="SM00322">
    <property type="entry name" value="KH"/>
    <property type="match status" value="3"/>
</dbReference>
<evidence type="ECO:0000313" key="5">
    <source>
        <dbReference type="EMBL" id="EUD67449.1"/>
    </source>
</evidence>
<dbReference type="PANTHER" id="PTHR10288">
    <property type="entry name" value="KH DOMAIN CONTAINING RNA BINDING PROTEIN"/>
    <property type="match status" value="1"/>
</dbReference>
<dbReference type="CDD" id="cd00105">
    <property type="entry name" value="KH-I"/>
    <property type="match status" value="2"/>
</dbReference>
<feature type="domain" description="K Homology" evidence="4">
    <location>
        <begin position="821"/>
        <end position="887"/>
    </location>
</feature>
<dbReference type="PROSITE" id="PS50084">
    <property type="entry name" value="KH_TYPE_1"/>
    <property type="match status" value="2"/>
</dbReference>
<dbReference type="InterPro" id="IPR004087">
    <property type="entry name" value="KH_dom"/>
</dbReference>
<evidence type="ECO:0000256" key="1">
    <source>
        <dbReference type="ARBA" id="ARBA00022737"/>
    </source>
</evidence>
<feature type="compositionally biased region" description="Basic and acidic residues" evidence="3">
    <location>
        <begin position="150"/>
        <end position="204"/>
    </location>
</feature>
<keyword evidence="1" id="KW-0677">Repeat</keyword>
<gene>
    <name evidence="5" type="ORF">C922_02155</name>
</gene>
<protein>
    <recommendedName>
        <fullName evidence="4">K Homology domain-containing protein</fullName>
    </recommendedName>
</protein>
<organism evidence="5 6">
    <name type="scientific">Plasmodium inui San Antonio 1</name>
    <dbReference type="NCBI Taxonomy" id="1237626"/>
    <lineage>
        <taxon>Eukaryota</taxon>
        <taxon>Sar</taxon>
        <taxon>Alveolata</taxon>
        <taxon>Apicomplexa</taxon>
        <taxon>Aconoidasida</taxon>
        <taxon>Haemosporida</taxon>
        <taxon>Plasmodiidae</taxon>
        <taxon>Plasmodium</taxon>
        <taxon>Plasmodium (Plasmodium)</taxon>
    </lineage>
</organism>
<feature type="region of interest" description="Disordered" evidence="3">
    <location>
        <begin position="1"/>
        <end position="247"/>
    </location>
</feature>
<dbReference type="InterPro" id="IPR036612">
    <property type="entry name" value="KH_dom_type_1_sf"/>
</dbReference>
<keyword evidence="2" id="KW-0694">RNA-binding</keyword>
<dbReference type="RefSeq" id="XP_008815976.1">
    <property type="nucleotide sequence ID" value="XM_008817754.1"/>
</dbReference>
<dbReference type="SUPFAM" id="SSF54791">
    <property type="entry name" value="Eukaryotic type KH-domain (KH-domain type I)"/>
    <property type="match status" value="2"/>
</dbReference>
<dbReference type="OrthoDB" id="427410at2759"/>
<evidence type="ECO:0000313" key="6">
    <source>
        <dbReference type="Proteomes" id="UP000030640"/>
    </source>
</evidence>
<accession>W7AEC7</accession>
<feature type="compositionally biased region" description="Low complexity" evidence="3">
    <location>
        <begin position="921"/>
        <end position="931"/>
    </location>
</feature>
<evidence type="ECO:0000259" key="4">
    <source>
        <dbReference type="SMART" id="SM00322"/>
    </source>
</evidence>
<feature type="compositionally biased region" description="Polar residues" evidence="3">
    <location>
        <begin position="958"/>
        <end position="976"/>
    </location>
</feature>
<dbReference type="AlphaFoldDB" id="W7AEC7"/>
<feature type="compositionally biased region" description="Polar residues" evidence="3">
    <location>
        <begin position="894"/>
        <end position="920"/>
    </location>
</feature>
<feature type="domain" description="K Homology" evidence="4">
    <location>
        <begin position="544"/>
        <end position="611"/>
    </location>
</feature>
<reference evidence="5 6" key="1">
    <citation type="submission" date="2013-02" db="EMBL/GenBank/DDBJ databases">
        <title>The Genome Sequence of Plasmodium inui San Antonio 1.</title>
        <authorList>
            <consortium name="The Broad Institute Genome Sequencing Platform"/>
            <consortium name="The Broad Institute Genome Sequencing Center for Infectious Disease"/>
            <person name="Neafsey D."/>
            <person name="Cheeseman I."/>
            <person name="Volkman S."/>
            <person name="Adams J."/>
            <person name="Walker B."/>
            <person name="Young S.K."/>
            <person name="Zeng Q."/>
            <person name="Gargeya S."/>
            <person name="Fitzgerald M."/>
            <person name="Haas B."/>
            <person name="Abouelleil A."/>
            <person name="Alvarado L."/>
            <person name="Arachchi H.M."/>
            <person name="Berlin A.M."/>
            <person name="Chapman S.B."/>
            <person name="Dewar J."/>
            <person name="Goldberg J."/>
            <person name="Griggs A."/>
            <person name="Gujja S."/>
            <person name="Hansen M."/>
            <person name="Howarth C."/>
            <person name="Imamovic A."/>
            <person name="Larimer J."/>
            <person name="McCowan C."/>
            <person name="Murphy C."/>
            <person name="Neiman D."/>
            <person name="Pearson M."/>
            <person name="Priest M."/>
            <person name="Roberts A."/>
            <person name="Saif S."/>
            <person name="Shea T."/>
            <person name="Sisk P."/>
            <person name="Sykes S."/>
            <person name="Wortman J."/>
            <person name="Nusbaum C."/>
            <person name="Birren B."/>
        </authorList>
    </citation>
    <scope>NUCLEOTIDE SEQUENCE [LARGE SCALE GENOMIC DNA]</scope>
    <source>
        <strain evidence="5 6">San Antonio 1</strain>
    </source>
</reference>
<feature type="compositionally biased region" description="Low complexity" evidence="3">
    <location>
        <begin position="982"/>
        <end position="994"/>
    </location>
</feature>
<dbReference type="EMBL" id="KI965466">
    <property type="protein sequence ID" value="EUD67449.1"/>
    <property type="molecule type" value="Genomic_DNA"/>
</dbReference>
<feature type="region of interest" description="Disordered" evidence="3">
    <location>
        <begin position="888"/>
        <end position="994"/>
    </location>
</feature>
<feature type="domain" description="K Homology" evidence="4">
    <location>
        <begin position="743"/>
        <end position="808"/>
    </location>
</feature>
<keyword evidence="6" id="KW-1185">Reference proteome</keyword>
<dbReference type="VEuPathDB" id="PlasmoDB:C922_02155"/>
<dbReference type="GO" id="GO:0003723">
    <property type="term" value="F:RNA binding"/>
    <property type="evidence" value="ECO:0007669"/>
    <property type="project" value="UniProtKB-UniRule"/>
</dbReference>
<evidence type="ECO:0000256" key="2">
    <source>
        <dbReference type="PROSITE-ProRule" id="PRU00117"/>
    </source>
</evidence>
<feature type="compositionally biased region" description="Basic and acidic residues" evidence="3">
    <location>
        <begin position="19"/>
        <end position="61"/>
    </location>
</feature>
<dbReference type="Pfam" id="PF24641">
    <property type="entry name" value="KH_DEAH11_2nd"/>
    <property type="match status" value="1"/>
</dbReference>
<feature type="compositionally biased region" description="Basic and acidic residues" evidence="3">
    <location>
        <begin position="80"/>
        <end position="90"/>
    </location>
</feature>
<proteinExistence type="predicted"/>